<comment type="function">
    <text evidence="18">Required to facilitate the formation of correct disulfide bonds in some periplasmic proteins and for the assembly of the periplasmic c-type cytochromes. Acts by transferring electrons from cytoplasmic thioredoxin to the periplasm. This transfer involves a cascade of disulfide bond formation and reduction steps.</text>
</comment>
<evidence type="ECO:0000256" key="3">
    <source>
        <dbReference type="ARBA" id="ARBA00022448"/>
    </source>
</evidence>
<dbReference type="EC" id="1.8.1.8" evidence="18"/>
<evidence type="ECO:0000259" key="19">
    <source>
        <dbReference type="PROSITE" id="PS51352"/>
    </source>
</evidence>
<dbReference type="GO" id="GO:0045454">
    <property type="term" value="P:cell redox homeostasis"/>
    <property type="evidence" value="ECO:0007669"/>
    <property type="project" value="TreeGrafter"/>
</dbReference>
<evidence type="ECO:0000256" key="1">
    <source>
        <dbReference type="ARBA" id="ARBA00004429"/>
    </source>
</evidence>
<feature type="transmembrane region" description="Helical" evidence="18">
    <location>
        <begin position="410"/>
        <end position="428"/>
    </location>
</feature>
<keyword evidence="12 18" id="KW-0520">NAD</keyword>
<feature type="transmembrane region" description="Helical" evidence="18">
    <location>
        <begin position="336"/>
        <end position="362"/>
    </location>
</feature>
<evidence type="ECO:0000256" key="14">
    <source>
        <dbReference type="ARBA" id="ARBA00023157"/>
    </source>
</evidence>
<evidence type="ECO:0000256" key="4">
    <source>
        <dbReference type="ARBA" id="ARBA00022475"/>
    </source>
</evidence>
<keyword evidence="11 18" id="KW-0560">Oxidoreductase</keyword>
<dbReference type="GO" id="GO:0005886">
    <property type="term" value="C:plasma membrane"/>
    <property type="evidence" value="ECO:0007669"/>
    <property type="project" value="UniProtKB-SubCell"/>
</dbReference>
<feature type="domain" description="Thioredoxin" evidence="19">
    <location>
        <begin position="481"/>
        <end position="604"/>
    </location>
</feature>
<reference evidence="20 21" key="1">
    <citation type="submission" date="2021-03" db="EMBL/GenBank/DDBJ databases">
        <title>Pseudidiomarina terrestris, a new bacterium isolated from saline soil.</title>
        <authorList>
            <person name="Galisteo C."/>
            <person name="De La Haba R."/>
            <person name="Sanchez-Porro C."/>
            <person name="Ventosa A."/>
        </authorList>
    </citation>
    <scope>NUCLEOTIDE SEQUENCE [LARGE SCALE GENOMIC DNA]</scope>
    <source>
        <strain evidence="20 21">1APP75-32.1</strain>
    </source>
</reference>
<dbReference type="AlphaFoldDB" id="A0AAW7QZZ6"/>
<dbReference type="HAMAP" id="MF_00399">
    <property type="entry name" value="DbsD"/>
    <property type="match status" value="1"/>
</dbReference>
<dbReference type="Pfam" id="PF02683">
    <property type="entry name" value="DsbD_TM"/>
    <property type="match status" value="1"/>
</dbReference>
<feature type="disulfide bond" description="Redox-active" evidence="18">
    <location>
        <begin position="143"/>
        <end position="149"/>
    </location>
</feature>
<dbReference type="Proteomes" id="UP001169492">
    <property type="component" value="Unassembled WGS sequence"/>
</dbReference>
<evidence type="ECO:0000256" key="7">
    <source>
        <dbReference type="ARBA" id="ARBA00022729"/>
    </source>
</evidence>
<comment type="subcellular location">
    <subcellularLocation>
        <location evidence="1 18">Cell inner membrane</location>
        <topology evidence="1 18">Multi-pass membrane protein</topology>
    </subcellularLocation>
</comment>
<protein>
    <recommendedName>
        <fullName evidence="18">Thiol:disulfide interchange protein DsbD</fullName>
        <ecNumber evidence="18">1.8.1.8</ecNumber>
    </recommendedName>
    <alternativeName>
        <fullName evidence="18">Protein-disulfide reductase</fullName>
        <shortName evidence="18">Disulfide reductase</shortName>
    </alternativeName>
</protein>
<feature type="transmembrane region" description="Helical" evidence="18">
    <location>
        <begin position="368"/>
        <end position="389"/>
    </location>
</feature>
<feature type="transmembrane region" description="Helical" evidence="18">
    <location>
        <begin position="434"/>
        <end position="452"/>
    </location>
</feature>
<comment type="similarity">
    <text evidence="2 18">Belongs to the thioredoxin family. DsbD subfamily.</text>
</comment>
<evidence type="ECO:0000313" key="21">
    <source>
        <dbReference type="Proteomes" id="UP001169492"/>
    </source>
</evidence>
<evidence type="ECO:0000256" key="11">
    <source>
        <dbReference type="ARBA" id="ARBA00023002"/>
    </source>
</evidence>
<keyword evidence="13 18" id="KW-0472">Membrane</keyword>
<dbReference type="SUPFAM" id="SSF52833">
    <property type="entry name" value="Thioredoxin-like"/>
    <property type="match status" value="1"/>
</dbReference>
<evidence type="ECO:0000256" key="17">
    <source>
        <dbReference type="ARBA" id="ARBA00047804"/>
    </source>
</evidence>
<dbReference type="EMBL" id="JAGGJB010000004">
    <property type="protein sequence ID" value="MDN7125052.1"/>
    <property type="molecule type" value="Genomic_DNA"/>
</dbReference>
<dbReference type="GO" id="GO:0017004">
    <property type="term" value="P:cytochrome complex assembly"/>
    <property type="evidence" value="ECO:0007669"/>
    <property type="project" value="UniProtKB-UniRule"/>
</dbReference>
<gene>
    <name evidence="18" type="primary">dsbD</name>
    <name evidence="20" type="ORF">J6I90_09175</name>
</gene>
<dbReference type="SUPFAM" id="SSF74863">
    <property type="entry name" value="Thiol:disulfide interchange protein DsbD, N-terminal domain (DsbD-alpha)"/>
    <property type="match status" value="1"/>
</dbReference>
<evidence type="ECO:0000256" key="16">
    <source>
        <dbReference type="ARBA" id="ARBA00047388"/>
    </source>
</evidence>
<dbReference type="GO" id="GO:0009055">
    <property type="term" value="F:electron transfer activity"/>
    <property type="evidence" value="ECO:0007669"/>
    <property type="project" value="UniProtKB-UniRule"/>
</dbReference>
<feature type="transmembrane region" description="Helical" evidence="18">
    <location>
        <begin position="209"/>
        <end position="236"/>
    </location>
</feature>
<dbReference type="RefSeq" id="WP_301721112.1">
    <property type="nucleotide sequence ID" value="NZ_JAGGJB010000004.1"/>
</dbReference>
<dbReference type="PROSITE" id="PS51352">
    <property type="entry name" value="THIOREDOXIN_2"/>
    <property type="match status" value="1"/>
</dbReference>
<dbReference type="Pfam" id="PF11412">
    <property type="entry name" value="DsbD_N"/>
    <property type="match status" value="1"/>
</dbReference>
<dbReference type="InterPro" id="IPR028250">
    <property type="entry name" value="DsbDN"/>
</dbReference>
<feature type="disulfide bond" description="Redox-active" evidence="18">
    <location>
        <begin position="228"/>
        <end position="350"/>
    </location>
</feature>
<accession>A0AAW7QZZ6</accession>
<dbReference type="InterPro" id="IPR022910">
    <property type="entry name" value="Thiol_diS_interchange_DbsD"/>
</dbReference>
<evidence type="ECO:0000256" key="6">
    <source>
        <dbReference type="ARBA" id="ARBA00022692"/>
    </source>
</evidence>
<evidence type="ECO:0000313" key="20">
    <source>
        <dbReference type="EMBL" id="MDN7125052.1"/>
    </source>
</evidence>
<keyword evidence="4 18" id="KW-1003">Cell membrane</keyword>
<comment type="catalytic activity">
    <reaction evidence="17 18">
        <text>[protein]-dithiol + NADP(+) = [protein]-disulfide + NADPH + H(+)</text>
        <dbReference type="Rhea" id="RHEA:18753"/>
        <dbReference type="Rhea" id="RHEA-COMP:10593"/>
        <dbReference type="Rhea" id="RHEA-COMP:10594"/>
        <dbReference type="ChEBI" id="CHEBI:15378"/>
        <dbReference type="ChEBI" id="CHEBI:29950"/>
        <dbReference type="ChEBI" id="CHEBI:50058"/>
        <dbReference type="ChEBI" id="CHEBI:57783"/>
        <dbReference type="ChEBI" id="CHEBI:58349"/>
        <dbReference type="EC" id="1.8.1.8"/>
    </reaction>
</comment>
<comment type="catalytic activity">
    <reaction evidence="16 18">
        <text>[protein]-dithiol + NAD(+) = [protein]-disulfide + NADH + H(+)</text>
        <dbReference type="Rhea" id="RHEA:18749"/>
        <dbReference type="Rhea" id="RHEA-COMP:10593"/>
        <dbReference type="Rhea" id="RHEA-COMP:10594"/>
        <dbReference type="ChEBI" id="CHEBI:15378"/>
        <dbReference type="ChEBI" id="CHEBI:29950"/>
        <dbReference type="ChEBI" id="CHEBI:50058"/>
        <dbReference type="ChEBI" id="CHEBI:57540"/>
        <dbReference type="ChEBI" id="CHEBI:57945"/>
        <dbReference type="EC" id="1.8.1.8"/>
    </reaction>
</comment>
<evidence type="ECO:0000256" key="10">
    <source>
        <dbReference type="ARBA" id="ARBA00022989"/>
    </source>
</evidence>
<dbReference type="PANTHER" id="PTHR32234">
    <property type="entry name" value="THIOL:DISULFIDE INTERCHANGE PROTEIN DSBD"/>
    <property type="match status" value="1"/>
</dbReference>
<dbReference type="InterPro" id="IPR013766">
    <property type="entry name" value="Thioredoxin_domain"/>
</dbReference>
<dbReference type="GO" id="GO:0047134">
    <property type="term" value="F:protein-disulfide reductase [NAD(P)H] activity"/>
    <property type="evidence" value="ECO:0007669"/>
    <property type="project" value="UniProtKB-UniRule"/>
</dbReference>
<feature type="transmembrane region" description="Helical" evidence="18">
    <location>
        <begin position="459"/>
        <end position="479"/>
    </location>
</feature>
<feature type="transmembrane region" description="Helical" evidence="18">
    <location>
        <begin position="289"/>
        <end position="311"/>
    </location>
</feature>
<evidence type="ECO:0000256" key="15">
    <source>
        <dbReference type="ARBA" id="ARBA00023284"/>
    </source>
</evidence>
<dbReference type="NCBIfam" id="NF001419">
    <property type="entry name" value="PRK00293.1"/>
    <property type="match status" value="1"/>
</dbReference>
<evidence type="ECO:0000256" key="9">
    <source>
        <dbReference type="ARBA" id="ARBA00022982"/>
    </source>
</evidence>
<name>A0AAW7QZZ6_9GAMM</name>
<dbReference type="InterPro" id="IPR036929">
    <property type="entry name" value="DsbDN_sf"/>
</dbReference>
<keyword evidence="15 18" id="KW-0676">Redox-active center</keyword>
<sequence length="609" mass="66509">MSHSWIALISTARFSAFALFTLLALSLTAAPKSAAAQDFANDSSDPFAQSQFLPVDEAFQFDFRQDGKRLILQFTIADGYYLYQHRFGFDQQVPLAQPVDYPAGESHYDEFFGESIIYRQQLTLPLVLANTSAESFTVTYQGCADAGLCYPPTSKTLPLSAVTDSVERAIPDATSQTADAVAINVEQVAANSQEFSTSGLFNELNEQPLLWLLGLFLLAGLGLAFTPCVLPMYPILSTIIMGPQKRLSTRRAFTLSFAYVQGMAVTYSLLGVVVAFAGLRFQAMLQHPLVLIVLAVLFVALALSMLGVYTLQLPGSWQNYLNQISQRQRGGAHRSVFVMGALSGLIASPCTTAPLSGALLFIAQTGDYVVGASVLYALSIGMGIPLILFGTTGGKLLPKAGAWMTIIKRAFGIILLAVAVLFIERLLPLHLADWLWVVFISLSALFLIVSTVRDSDGLAGITLSSLWLVLAAWLLVLWWPQGEHQRLPFISVDSAATIEQQVSSASEDQLVMLDLYADWCVACKEFERYTFSNPQVQNALADAILLQADVTANSADNNAILQRYRVLGLPTILFFRNGELLQGARIAGYLDAQDFLNHLQELEKAQELP</sequence>
<keyword evidence="5 18" id="KW-0997">Cell inner membrane</keyword>
<feature type="transmembrane region" description="Helical" evidence="18">
    <location>
        <begin position="257"/>
        <end position="277"/>
    </location>
</feature>
<dbReference type="InterPro" id="IPR035671">
    <property type="entry name" value="DsbD_gamma"/>
</dbReference>
<organism evidence="20 21">
    <name type="scientific">Pseudidiomarina terrestris</name>
    <dbReference type="NCBI Taxonomy" id="2820060"/>
    <lineage>
        <taxon>Bacteria</taxon>
        <taxon>Pseudomonadati</taxon>
        <taxon>Pseudomonadota</taxon>
        <taxon>Gammaproteobacteria</taxon>
        <taxon>Alteromonadales</taxon>
        <taxon>Idiomarinaceae</taxon>
        <taxon>Pseudidiomarina</taxon>
    </lineage>
</organism>
<keyword evidence="9 18" id="KW-0249">Electron transport</keyword>
<keyword evidence="3 18" id="KW-0813">Transport</keyword>
<dbReference type="CDD" id="cd02953">
    <property type="entry name" value="DsbDgamma"/>
    <property type="match status" value="1"/>
</dbReference>
<evidence type="ECO:0000256" key="2">
    <source>
        <dbReference type="ARBA" id="ARBA00007241"/>
    </source>
</evidence>
<keyword evidence="6 18" id="KW-0812">Transmembrane</keyword>
<evidence type="ECO:0000256" key="8">
    <source>
        <dbReference type="ARBA" id="ARBA00022748"/>
    </source>
</evidence>
<dbReference type="Gene3D" id="3.40.30.10">
    <property type="entry name" value="Glutaredoxin"/>
    <property type="match status" value="1"/>
</dbReference>
<dbReference type="InterPro" id="IPR017937">
    <property type="entry name" value="Thioredoxin_CS"/>
</dbReference>
<proteinExistence type="inferred from homology"/>
<keyword evidence="10 18" id="KW-1133">Transmembrane helix</keyword>
<comment type="caution">
    <text evidence="20">The sequence shown here is derived from an EMBL/GenBank/DDBJ whole genome shotgun (WGS) entry which is preliminary data.</text>
</comment>
<dbReference type="InterPro" id="IPR036249">
    <property type="entry name" value="Thioredoxin-like_sf"/>
</dbReference>
<evidence type="ECO:0000256" key="5">
    <source>
        <dbReference type="ARBA" id="ARBA00022519"/>
    </source>
</evidence>
<evidence type="ECO:0000256" key="18">
    <source>
        <dbReference type="HAMAP-Rule" id="MF_00399"/>
    </source>
</evidence>
<keyword evidence="14 18" id="KW-1015">Disulfide bond</keyword>
<evidence type="ECO:0000256" key="13">
    <source>
        <dbReference type="ARBA" id="ARBA00023136"/>
    </source>
</evidence>
<evidence type="ECO:0000256" key="12">
    <source>
        <dbReference type="ARBA" id="ARBA00023027"/>
    </source>
</evidence>
<keyword evidence="7" id="KW-0732">Signal</keyword>
<feature type="disulfide bond" description="Redox-active" evidence="18">
    <location>
        <begin position="520"/>
        <end position="523"/>
    </location>
</feature>
<dbReference type="PROSITE" id="PS00194">
    <property type="entry name" value="THIOREDOXIN_1"/>
    <property type="match status" value="1"/>
</dbReference>
<dbReference type="PANTHER" id="PTHR32234:SF0">
    <property type="entry name" value="THIOL:DISULFIDE INTERCHANGE PROTEIN DSBD"/>
    <property type="match status" value="1"/>
</dbReference>
<dbReference type="InterPro" id="IPR003834">
    <property type="entry name" value="Cyt_c_assmbl_TM_dom"/>
</dbReference>
<keyword evidence="8 18" id="KW-0201">Cytochrome c-type biogenesis</keyword>
<dbReference type="Gene3D" id="2.60.40.1250">
    <property type="entry name" value="Thiol:disulfide interchange protein DsbD, N-terminal domain"/>
    <property type="match status" value="1"/>
</dbReference>
<dbReference type="Pfam" id="PF13899">
    <property type="entry name" value="Thioredoxin_7"/>
    <property type="match status" value="1"/>
</dbReference>